<evidence type="ECO:0000256" key="6">
    <source>
        <dbReference type="ARBA" id="ARBA00022837"/>
    </source>
</evidence>
<feature type="domain" description="EF-hand" evidence="15">
    <location>
        <begin position="1282"/>
        <end position="1317"/>
    </location>
</feature>
<dbReference type="Pfam" id="PF21238">
    <property type="entry name" value="Pus10_C"/>
    <property type="match status" value="1"/>
</dbReference>
<feature type="compositionally biased region" description="Low complexity" evidence="13">
    <location>
        <begin position="1827"/>
        <end position="1838"/>
    </location>
</feature>
<dbReference type="Gene3D" id="3.90.70.200">
    <property type="entry name" value="Plus-3 domain"/>
    <property type="match status" value="1"/>
</dbReference>
<feature type="compositionally biased region" description="Low complexity" evidence="13">
    <location>
        <begin position="1373"/>
        <end position="1387"/>
    </location>
</feature>
<dbReference type="PANTHER" id="PTHR21568:SF0">
    <property type="entry name" value="TRNA PSEUDOURIDINE SYNTHASE PUS10"/>
    <property type="match status" value="1"/>
</dbReference>
<dbReference type="PROSITE" id="PS50011">
    <property type="entry name" value="PROTEIN_KINASE_DOM"/>
    <property type="match status" value="1"/>
</dbReference>
<dbReference type="InterPro" id="IPR039894">
    <property type="entry name" value="Pus10-like"/>
</dbReference>
<feature type="compositionally biased region" description="Polar residues" evidence="13">
    <location>
        <begin position="2175"/>
        <end position="2185"/>
    </location>
</feature>
<dbReference type="InterPro" id="IPR009011">
    <property type="entry name" value="Man6P_isomerase_rcpt-bd_dom_sf"/>
</dbReference>
<name>A0A7R9LQT6_9ACAR</name>
<feature type="compositionally biased region" description="Low complexity" evidence="13">
    <location>
        <begin position="2229"/>
        <end position="2243"/>
    </location>
</feature>
<dbReference type="GO" id="GO:0004672">
    <property type="term" value="F:protein kinase activity"/>
    <property type="evidence" value="ECO:0007669"/>
    <property type="project" value="InterPro"/>
</dbReference>
<dbReference type="InterPro" id="IPR018247">
    <property type="entry name" value="EF_Hand_1_Ca_BS"/>
</dbReference>
<sequence>MGALDSRLSVQRHLLTNALVNTTVNTTLRLLQYKCKDYSLLNAKHDSNKFSVFLFNDHNFAFDITHWKTIRHPFIVKYYDCGLFRGRKCVVTEWVTPVKPLMTQMNKEVIASGVHNIINGLAFIHTTCRLSVNNLSLDSIFVSRSERTDSWKLGSLLCLSSRSETNDFCQRLLSYHNFLGTTDTLPAEDISSKQIQCIQNEDQIHRRDAYALGVLLQRLLPDLQSSPIIECLGSSSPEKRPTMRSLLSEDLFANSEFVKIKSFLTSFVSFNESQKNEFFSDLVDRMRQLSDELIVSLVSLIVNSRLIMSNTSVHNQLLPFVLIPANDSDEQMDYVLTSGETISLKPLLNKKVFKTRIIPLICKLYCIRDLRIRSLLLQYLPNYASFISTACLRQLVLPQILIAMKDTNDELVALTFKAISHLVTIFGANVVLGPRLKLFTNGIPKHYINDGTEVESVTSSDIRESPEVDQIDDHTIAQNQLNGWTETETASESNGNIGISGETLETNSDNKSGIPREVEKSVNAMTVKAKPKKSTPLLQNDFDIKELDFKFEDNEIDNLFSDMEPVFKFGNKHLIAEQLMGLTSDTNSSNKFAANEELTDEMGLLCDDYCEDIVTKIVDHLNSDECEHRYDTIQLLLSVPVAITLRNELLIQKLKHFAEDKTNGVNGSQDKVDSNDRSDLSTIYAVKDILRVILIDALEKRLVGKPFDTNSTFNIALDFTYKDSDNECQLFYDLTPKAFFPKKCRKSATKSFLNQSSILRAVADMDRHVLYEWSMTAPKSNCDLDSIKLTNNAIHIAGRYCKYSRRLSQTPWLLDGERLMESSVQDIIQDKVQEIISCDQLKFSASGREDVDVRMLGRGRPFILEFSASGREDVDVRMLGRGRPFILEVCNPRVTTVSDIQFRQIMSAINGTQKDVGVRDLQIVSKNDIQCLKEGENEKTKTYRALCCLSRPLTDADIELLSKCDDFVIDQKTPIRVLHRRTLSVRQKHVYKLWAQRVTEDDVDEEFKAFIDRMFYLHMRAEAGTYIKEFVHSDFGRTEPSLATVLGGNCAADIIQLDVMNPLWRLFWAAIVPQISYNLMSCVTEVLRPRGVSLDRKIFYDPNKDFQCLDGSASLPFMLVNDDYCDCEDGSDEPGTNACPNGLFHCSNLGYLESLIPSSRVNDDCCDASDEYNSSAQCANNCLEMGEQLRQDREEHLRLLKEGNAIREQYITEAKQKKENSKQELEELKRRKQEVEEEKNTKDAIKKDAEDREKAALDVYKEMEDKIKREKEEQELEKNQEVERRFAEQAFKEMDLNNDGLLSYTEVQQFPKFDKDGDGTVTEDEAKFFIHAATEMAIDEFVESGWVIMKPFYLKDKRLYEFQTQEQTEYEQTDTNPSESEPSPDTSDNTETEPIDEPTADESEPLPGEDEEEEDTPPPFFPPKDPEPETTTTPQEPSLEYDDETKQLIEKAKQARDTYSEVEGRYLDITNKIREIEVTFETDFGPNDEFMALQGQCFELTDLEYTYKLCPFDSASQRPKNGGSETSLGRWGKWFGDENNKYTRMKYEGGAQCWNGPVRSVTVHLSCGTENEVLAASEPSRCEYAFDFRTPSVCWGQQHTQRLSPIGWLTRECDRLPEAMAKRKKGSSESSDEEVSHSKASRVSSDSSSSSDGEDGDWNAKKTSKVKTKKKAKRAVKQEAESEEREEGEVEDDDEDVEEFNDGYDENLLGDEDDQKRLSLMTEKEREQELFNRSEKREVLKTRFEIEKKLRMAKKKELNKSQTDVSQRSTERRRNLEDKRKVKDAIKDLKSIREKKREKLKQQRLRAADVYSSDSDSDDDKNAGRKSSTSSSSSSSSSDDSDDDIKGKSRNENSNKKSSDDWDDRNSDRDEEVEAWVLTAEHLNEIRLSRHKMERWCHSPFFKETVTGCFVRIGIGLNPTTKTNRYVVAQITDVTETPKVYNLGKTRTNKGIKLKHGRQAERVYRLEFVSDTAIQAVEFQQWTASMDKDRCELPSKEFYERKKRDIQNALNYSYTNDDIESIVQEKERFHNRPVNYAMKKNSLMRAKETAELIGDNETVERILQEIDELEAEAKKLDKKRTQNIAAISYINERNRMRNILESEKALVEQSAAQKADDSQDPFTRRKCMPTMIHMFNKNKQMNQSIKSEVDSSAEDLNKSVSIAESTEEKGKDVTPSDQSNGSDSLFKTPVAIEKPLSPGHHNDLFSAHNFDIKIDFDVDIGIAATSSANSFSNSSFTSSNSSFMTPKPTNRRSLNLDEYKKKKGLI</sequence>
<feature type="region of interest" description="Disordered" evidence="13">
    <location>
        <begin position="2229"/>
        <end position="2252"/>
    </location>
</feature>
<feature type="compositionally biased region" description="Basic and acidic residues" evidence="13">
    <location>
        <begin position="1769"/>
        <end position="1801"/>
    </location>
</feature>
<dbReference type="InterPro" id="IPR048742">
    <property type="entry name" value="Pus10_N_euk"/>
</dbReference>
<evidence type="ECO:0000259" key="15">
    <source>
        <dbReference type="PROSITE" id="PS50222"/>
    </source>
</evidence>
<evidence type="ECO:0000256" key="8">
    <source>
        <dbReference type="ARBA" id="ARBA00023235"/>
    </source>
</evidence>
<dbReference type="FunFam" id="3.30.70.2510:FF:000001">
    <property type="entry name" value="tRNA pseudouridine synthase Pus10"/>
    <property type="match status" value="1"/>
</dbReference>
<evidence type="ECO:0000256" key="4">
    <source>
        <dbReference type="ARBA" id="ARBA00022694"/>
    </source>
</evidence>
<dbReference type="PROSITE" id="PS00018">
    <property type="entry name" value="EF_HAND_1"/>
    <property type="match status" value="1"/>
</dbReference>
<dbReference type="InterPro" id="IPR020103">
    <property type="entry name" value="PsdUridine_synth_cat_dom_sf"/>
</dbReference>
<feature type="compositionally biased region" description="Basic and acidic residues" evidence="13">
    <location>
        <begin position="1215"/>
        <end position="1229"/>
    </location>
</feature>
<dbReference type="InterPro" id="IPR011992">
    <property type="entry name" value="EF-hand-dom_pair"/>
</dbReference>
<dbReference type="PANTHER" id="PTHR21568">
    <property type="entry name" value="TRNA PSEUDOURIDINE SYNTHASE PUS10"/>
    <property type="match status" value="1"/>
</dbReference>
<dbReference type="InterPro" id="IPR000719">
    <property type="entry name" value="Prot_kinase_dom"/>
</dbReference>
<dbReference type="Gene3D" id="2.70.130.10">
    <property type="entry name" value="Mannose-6-phosphate receptor binding domain"/>
    <property type="match status" value="1"/>
</dbReference>
<feature type="domain" description="Plus3" evidence="16">
    <location>
        <begin position="1877"/>
        <end position="2011"/>
    </location>
</feature>
<dbReference type="PROSITE" id="PS51914">
    <property type="entry name" value="MRH"/>
    <property type="match status" value="1"/>
</dbReference>
<keyword evidence="7" id="KW-1015">Disulfide bond</keyword>
<dbReference type="OrthoDB" id="28322at2759"/>
<feature type="region of interest" description="Disordered" evidence="13">
    <location>
        <begin position="489"/>
        <end position="514"/>
    </location>
</feature>
<feature type="region of interest" description="Disordered" evidence="13">
    <location>
        <begin position="1215"/>
        <end position="1249"/>
    </location>
</feature>
<dbReference type="SMART" id="SM00719">
    <property type="entry name" value="Plus3"/>
    <property type="match status" value="1"/>
</dbReference>
<feature type="compositionally biased region" description="Polar residues" evidence="13">
    <location>
        <begin position="2137"/>
        <end position="2146"/>
    </location>
</feature>
<keyword evidence="6" id="KW-0106">Calcium</keyword>
<keyword evidence="19" id="KW-1185">Reference proteome</keyword>
<dbReference type="GO" id="GO:0005524">
    <property type="term" value="F:ATP binding"/>
    <property type="evidence" value="ECO:0007669"/>
    <property type="project" value="InterPro"/>
</dbReference>
<evidence type="ECO:0000256" key="10">
    <source>
        <dbReference type="ARBA" id="ARBA00079393"/>
    </source>
</evidence>
<dbReference type="InterPro" id="IPR048741">
    <property type="entry name" value="Pus10-like_C"/>
</dbReference>
<accession>A0A7R9LQT6</accession>
<keyword evidence="12" id="KW-0175">Coiled coil</keyword>
<evidence type="ECO:0000259" key="16">
    <source>
        <dbReference type="PROSITE" id="PS51360"/>
    </source>
</evidence>
<dbReference type="GO" id="GO:0003723">
    <property type="term" value="F:RNA binding"/>
    <property type="evidence" value="ECO:0007669"/>
    <property type="project" value="InterPro"/>
</dbReference>
<evidence type="ECO:0000256" key="3">
    <source>
        <dbReference type="ARBA" id="ARBA00022387"/>
    </source>
</evidence>
<dbReference type="Proteomes" id="UP000728032">
    <property type="component" value="Unassembled WGS sequence"/>
</dbReference>
<evidence type="ECO:0000256" key="1">
    <source>
        <dbReference type="ARBA" id="ARBA00009652"/>
    </source>
</evidence>
<dbReference type="InterPro" id="IPR016024">
    <property type="entry name" value="ARM-type_fold"/>
</dbReference>
<dbReference type="Gene3D" id="1.10.510.10">
    <property type="entry name" value="Transferase(Phosphotransferase) domain 1"/>
    <property type="match status" value="1"/>
</dbReference>
<proteinExistence type="inferred from homology"/>
<dbReference type="InterPro" id="IPR011009">
    <property type="entry name" value="Kinase-like_dom_sf"/>
</dbReference>
<dbReference type="GO" id="GO:0031119">
    <property type="term" value="P:tRNA pseudouridine synthesis"/>
    <property type="evidence" value="ECO:0007669"/>
    <property type="project" value="TreeGrafter"/>
</dbReference>
<evidence type="ECO:0000256" key="5">
    <source>
        <dbReference type="ARBA" id="ARBA00022729"/>
    </source>
</evidence>
<feature type="region of interest" description="Disordered" evidence="13">
    <location>
        <begin position="2137"/>
        <end position="2156"/>
    </location>
</feature>
<feature type="domain" description="Protein kinase" evidence="14">
    <location>
        <begin position="1"/>
        <end position="317"/>
    </location>
</feature>
<dbReference type="Gene3D" id="3.30.70.2510">
    <property type="match status" value="2"/>
</dbReference>
<feature type="compositionally biased region" description="Low complexity" evidence="13">
    <location>
        <begin position="1429"/>
        <end position="1438"/>
    </location>
</feature>
<feature type="region of interest" description="Disordered" evidence="13">
    <location>
        <begin position="1754"/>
        <end position="1866"/>
    </location>
</feature>
<comment type="similarity">
    <text evidence="1">Belongs to the pseudouridine synthase Pus10 family.</text>
</comment>
<evidence type="ECO:0000259" key="17">
    <source>
        <dbReference type="PROSITE" id="PS51914"/>
    </source>
</evidence>
<dbReference type="EC" id="5.4.99.25" evidence="2"/>
<evidence type="ECO:0000256" key="13">
    <source>
        <dbReference type="SAM" id="MobiDB-lite"/>
    </source>
</evidence>
<dbReference type="Pfam" id="PF13202">
    <property type="entry name" value="EF-hand_5"/>
    <property type="match status" value="1"/>
</dbReference>
<feature type="region of interest" description="Disordered" evidence="13">
    <location>
        <begin position="2162"/>
        <end position="2185"/>
    </location>
</feature>
<dbReference type="InterPro" id="IPR036128">
    <property type="entry name" value="Plus3-like_sf"/>
</dbReference>
<organism evidence="18">
    <name type="scientific">Oppiella nova</name>
    <dbReference type="NCBI Taxonomy" id="334625"/>
    <lineage>
        <taxon>Eukaryota</taxon>
        <taxon>Metazoa</taxon>
        <taxon>Ecdysozoa</taxon>
        <taxon>Arthropoda</taxon>
        <taxon>Chelicerata</taxon>
        <taxon>Arachnida</taxon>
        <taxon>Acari</taxon>
        <taxon>Acariformes</taxon>
        <taxon>Sarcoptiformes</taxon>
        <taxon>Oribatida</taxon>
        <taxon>Brachypylina</taxon>
        <taxon>Oppioidea</taxon>
        <taxon>Oppiidae</taxon>
        <taxon>Oppiella</taxon>
    </lineage>
</organism>
<evidence type="ECO:0000256" key="2">
    <source>
        <dbReference type="ARBA" id="ARBA00012787"/>
    </source>
</evidence>
<dbReference type="EMBL" id="CAJPVJ010002286">
    <property type="protein sequence ID" value="CAG2166069.1"/>
    <property type="molecule type" value="Genomic_DNA"/>
</dbReference>
<dbReference type="SUPFAM" id="SSF56112">
    <property type="entry name" value="Protein kinase-like (PK-like)"/>
    <property type="match status" value="1"/>
</dbReference>
<dbReference type="GO" id="GO:0005509">
    <property type="term" value="F:calcium ion binding"/>
    <property type="evidence" value="ECO:0007669"/>
    <property type="project" value="InterPro"/>
</dbReference>
<dbReference type="InterPro" id="IPR028146">
    <property type="entry name" value="PRKCSH_N"/>
</dbReference>
<evidence type="ECO:0000259" key="14">
    <source>
        <dbReference type="PROSITE" id="PS50011"/>
    </source>
</evidence>
<keyword evidence="8" id="KW-0413">Isomerase</keyword>
<dbReference type="Gene3D" id="3.30.70.3190">
    <property type="match status" value="1"/>
</dbReference>
<dbReference type="InterPro" id="IPR011989">
    <property type="entry name" value="ARM-like"/>
</dbReference>
<keyword evidence="4" id="KW-0819">tRNA processing</keyword>
<keyword evidence="5" id="KW-0732">Signal</keyword>
<dbReference type="Gene3D" id="1.10.238.10">
    <property type="entry name" value="EF-hand"/>
    <property type="match status" value="1"/>
</dbReference>
<feature type="compositionally biased region" description="Low complexity" evidence="13">
    <location>
        <begin position="1641"/>
        <end position="1651"/>
    </location>
</feature>
<dbReference type="InterPro" id="IPR002048">
    <property type="entry name" value="EF_hand_dom"/>
</dbReference>
<evidence type="ECO:0000313" key="18">
    <source>
        <dbReference type="EMBL" id="CAD7646187.1"/>
    </source>
</evidence>
<dbReference type="Pfam" id="PF21237">
    <property type="entry name" value="Pus10_N_euk"/>
    <property type="match status" value="1"/>
</dbReference>
<dbReference type="SUPFAM" id="SSF159042">
    <property type="entry name" value="Plus3-like"/>
    <property type="match status" value="1"/>
</dbReference>
<evidence type="ECO:0000256" key="12">
    <source>
        <dbReference type="SAM" id="Coils"/>
    </source>
</evidence>
<dbReference type="GO" id="GO:0160148">
    <property type="term" value="F:tRNA pseudouridine(55) synthase activity"/>
    <property type="evidence" value="ECO:0007669"/>
    <property type="project" value="UniProtKB-EC"/>
</dbReference>
<dbReference type="EMBL" id="OC917111">
    <property type="protein sequence ID" value="CAD7646187.1"/>
    <property type="molecule type" value="Genomic_DNA"/>
</dbReference>
<dbReference type="GO" id="GO:0003677">
    <property type="term" value="F:DNA binding"/>
    <property type="evidence" value="ECO:0007669"/>
    <property type="project" value="InterPro"/>
</dbReference>
<feature type="region of interest" description="Disordered" evidence="13">
    <location>
        <begin position="1620"/>
        <end position="1715"/>
    </location>
</feature>
<feature type="compositionally biased region" description="Acidic residues" evidence="13">
    <location>
        <begin position="1388"/>
        <end position="1416"/>
    </location>
</feature>
<dbReference type="InterPro" id="IPR036607">
    <property type="entry name" value="PRKCSH"/>
</dbReference>
<dbReference type="Pfam" id="PF12999">
    <property type="entry name" value="PRKCSH-like"/>
    <property type="match status" value="1"/>
</dbReference>
<evidence type="ECO:0000313" key="19">
    <source>
        <dbReference type="Proteomes" id="UP000728032"/>
    </source>
</evidence>
<dbReference type="FunFam" id="3.30.70.3190:FF:000001">
    <property type="entry name" value="tRNA pseudouridine synthase Pus10"/>
    <property type="match status" value="1"/>
</dbReference>
<feature type="compositionally biased region" description="Basic and acidic residues" evidence="13">
    <location>
        <begin position="1844"/>
        <end position="1866"/>
    </location>
</feature>
<evidence type="ECO:0000256" key="9">
    <source>
        <dbReference type="ARBA" id="ARBA00075270"/>
    </source>
</evidence>
<evidence type="ECO:0000256" key="11">
    <source>
        <dbReference type="ARBA" id="ARBA00083669"/>
    </source>
</evidence>
<gene>
    <name evidence="18" type="ORF">ONB1V03_LOCUS5598</name>
</gene>
<dbReference type="InterPro" id="IPR044865">
    <property type="entry name" value="MRH_dom"/>
</dbReference>
<feature type="coiled-coil region" evidence="12">
    <location>
        <begin position="2052"/>
        <end position="2086"/>
    </location>
</feature>
<feature type="compositionally biased region" description="Acidic residues" evidence="13">
    <location>
        <begin position="1681"/>
        <end position="1713"/>
    </location>
</feature>
<dbReference type="PROSITE" id="PS50222">
    <property type="entry name" value="EF_HAND_2"/>
    <property type="match status" value="1"/>
</dbReference>
<dbReference type="SUPFAM" id="SSF47473">
    <property type="entry name" value="EF-hand"/>
    <property type="match status" value="1"/>
</dbReference>
<dbReference type="Gene3D" id="1.25.10.10">
    <property type="entry name" value="Leucine-rich Repeat Variant"/>
    <property type="match status" value="1"/>
</dbReference>
<dbReference type="SUPFAM" id="SSF50911">
    <property type="entry name" value="Mannose 6-phosphate receptor domain"/>
    <property type="match status" value="1"/>
</dbReference>
<dbReference type="SUPFAM" id="SSF55120">
    <property type="entry name" value="Pseudouridine synthase"/>
    <property type="match status" value="1"/>
</dbReference>
<feature type="compositionally biased region" description="Basic residues" evidence="13">
    <location>
        <begin position="1662"/>
        <end position="1675"/>
    </location>
</feature>
<feature type="region of interest" description="Disordered" evidence="13">
    <location>
        <begin position="1365"/>
        <end position="1443"/>
    </location>
</feature>
<evidence type="ECO:0000256" key="7">
    <source>
        <dbReference type="ARBA" id="ARBA00023157"/>
    </source>
</evidence>
<dbReference type="InterPro" id="IPR004343">
    <property type="entry name" value="Plus-3_dom"/>
</dbReference>
<protein>
    <recommendedName>
        <fullName evidence="3">Glucosidase 2 subunit beta</fullName>
        <ecNumber evidence="2">5.4.99.25</ecNumber>
    </recommendedName>
    <alternativeName>
        <fullName evidence="11">tRNA pseudouridine 55 synthase</fullName>
    </alternativeName>
    <alternativeName>
        <fullName evidence="9">tRNA pseudouridylate synthase</fullName>
    </alternativeName>
    <alternativeName>
        <fullName evidence="10">tRNA-uridine isomerase</fullName>
    </alternativeName>
</protein>
<dbReference type="PROSITE" id="PS51360">
    <property type="entry name" value="PLUS3"/>
    <property type="match status" value="1"/>
</dbReference>
<feature type="compositionally biased region" description="Basic and acidic residues" evidence="13">
    <location>
        <begin position="1238"/>
        <end position="1249"/>
    </location>
</feature>
<dbReference type="Pfam" id="PF13015">
    <property type="entry name" value="PRKCSH_1"/>
    <property type="match status" value="1"/>
</dbReference>
<feature type="compositionally biased region" description="Polar residues" evidence="13">
    <location>
        <begin position="489"/>
        <end position="511"/>
    </location>
</feature>
<dbReference type="SUPFAM" id="SSF48371">
    <property type="entry name" value="ARM repeat"/>
    <property type="match status" value="1"/>
</dbReference>
<dbReference type="Pfam" id="PF03126">
    <property type="entry name" value="Plus-3"/>
    <property type="match status" value="1"/>
</dbReference>
<reference evidence="18" key="1">
    <citation type="submission" date="2020-11" db="EMBL/GenBank/DDBJ databases">
        <authorList>
            <person name="Tran Van P."/>
        </authorList>
    </citation>
    <scope>NUCLEOTIDE SEQUENCE</scope>
</reference>
<feature type="domain" description="MRH" evidence="17">
    <location>
        <begin position="1495"/>
        <end position="1596"/>
    </location>
</feature>